<reference evidence="2" key="1">
    <citation type="journal article" date="2014" name="Int. J. Syst. Evol. Microbiol.">
        <title>Complete genome of a new Firmicutes species belonging to the dominant human colonic microbiota ('Ruminococcus bicirculans') reveals two chromosomes and a selective capacity to utilize plant glucans.</title>
        <authorList>
            <consortium name="NISC Comparative Sequencing Program"/>
            <person name="Wegmann U."/>
            <person name="Louis P."/>
            <person name="Goesmann A."/>
            <person name="Henrissat B."/>
            <person name="Duncan S.H."/>
            <person name="Flint H.J."/>
        </authorList>
    </citation>
    <scope>NUCLEOTIDE SEQUENCE</scope>
    <source>
        <strain evidence="2">NBRC 107715</strain>
    </source>
</reference>
<protein>
    <recommendedName>
        <fullName evidence="5">Transposase DDE domain-containing protein</fullName>
    </recommendedName>
</protein>
<reference evidence="1 3" key="3">
    <citation type="submission" date="2019-07" db="EMBL/GenBank/DDBJ databases">
        <title>Whole genome shotgun sequence of Methylobacterium oxalidis NBRC 107715.</title>
        <authorList>
            <person name="Hosoyama A."/>
            <person name="Uohara A."/>
            <person name="Ohji S."/>
            <person name="Ichikawa N."/>
        </authorList>
    </citation>
    <scope>NUCLEOTIDE SEQUENCE [LARGE SCALE GENOMIC DNA]</scope>
    <source>
        <strain evidence="1 3">NBRC 107715</strain>
    </source>
</reference>
<proteinExistence type="predicted"/>
<comment type="caution">
    <text evidence="1">The sequence shown here is derived from an EMBL/GenBank/DDBJ whole genome shotgun (WGS) entry which is preliminary data.</text>
</comment>
<accession>A0A512JBW1</accession>
<evidence type="ECO:0000313" key="2">
    <source>
        <dbReference type="EMBL" id="GLS63821.1"/>
    </source>
</evidence>
<reference evidence="2" key="4">
    <citation type="submission" date="2023-01" db="EMBL/GenBank/DDBJ databases">
        <title>Draft genome sequence of Methylobacterium oxalidis strain NBRC 107715.</title>
        <authorList>
            <person name="Sun Q."/>
            <person name="Mori K."/>
        </authorList>
    </citation>
    <scope>NUCLEOTIDE SEQUENCE</scope>
    <source>
        <strain evidence="2">NBRC 107715</strain>
    </source>
</reference>
<gene>
    <name evidence="2" type="ORF">GCM10007888_22020</name>
    <name evidence="1" type="ORF">MOX02_54780</name>
</gene>
<evidence type="ECO:0000313" key="1">
    <source>
        <dbReference type="EMBL" id="GEP07440.1"/>
    </source>
</evidence>
<dbReference type="OrthoDB" id="9798237at2"/>
<dbReference type="EMBL" id="BJZU01000154">
    <property type="protein sequence ID" value="GEP07440.1"/>
    <property type="molecule type" value="Genomic_DNA"/>
</dbReference>
<evidence type="ECO:0000313" key="3">
    <source>
        <dbReference type="Proteomes" id="UP000321960"/>
    </source>
</evidence>
<dbReference type="AlphaFoldDB" id="A0A512JBW1"/>
<dbReference type="Proteomes" id="UP001156856">
    <property type="component" value="Unassembled WGS sequence"/>
</dbReference>
<evidence type="ECO:0008006" key="5">
    <source>
        <dbReference type="Google" id="ProtNLM"/>
    </source>
</evidence>
<keyword evidence="4" id="KW-1185">Reference proteome</keyword>
<name>A0A512JBW1_9HYPH</name>
<organism evidence="1 3">
    <name type="scientific">Methylobacterium oxalidis</name>
    <dbReference type="NCBI Taxonomy" id="944322"/>
    <lineage>
        <taxon>Bacteria</taxon>
        <taxon>Pseudomonadati</taxon>
        <taxon>Pseudomonadota</taxon>
        <taxon>Alphaproteobacteria</taxon>
        <taxon>Hyphomicrobiales</taxon>
        <taxon>Methylobacteriaceae</taxon>
        <taxon>Methylobacterium</taxon>
    </lineage>
</organism>
<evidence type="ECO:0000313" key="4">
    <source>
        <dbReference type="Proteomes" id="UP001156856"/>
    </source>
</evidence>
<sequence>MLAEAPGCICHLSADNGYDADWLRADLRAKSIAPAIPGTLDRKKAIRRDKRRYRERWRIEPIVNRLTDFGRSTGRHDKLARNCGLGVALAAVIASWC</sequence>
<reference evidence="4" key="2">
    <citation type="journal article" date="2019" name="Int. J. Syst. Evol. Microbiol.">
        <title>The Global Catalogue of Microorganisms (GCM) 10K type strain sequencing project: providing services to taxonomists for standard genome sequencing and annotation.</title>
        <authorList>
            <consortium name="The Broad Institute Genomics Platform"/>
            <consortium name="The Broad Institute Genome Sequencing Center for Infectious Disease"/>
            <person name="Wu L."/>
            <person name="Ma J."/>
        </authorList>
    </citation>
    <scope>NUCLEOTIDE SEQUENCE [LARGE SCALE GENOMIC DNA]</scope>
    <source>
        <strain evidence="4">NBRC 107715</strain>
    </source>
</reference>
<dbReference type="Proteomes" id="UP000321960">
    <property type="component" value="Unassembled WGS sequence"/>
</dbReference>
<dbReference type="EMBL" id="BSPK01000027">
    <property type="protein sequence ID" value="GLS63821.1"/>
    <property type="molecule type" value="Genomic_DNA"/>
</dbReference>